<name>S6GBP7_ANAPH</name>
<keyword evidence="1" id="KW-1133">Transmembrane helix</keyword>
<reference evidence="2 3" key="1">
    <citation type="submission" date="2013-03" db="EMBL/GenBank/DDBJ databases">
        <title>Genome sequence of Anaplasma phagocytophilum strain CRT38.</title>
        <authorList>
            <person name="Felsheim R.F."/>
            <person name="Kurtti T.J."/>
            <person name="Munderloh U.G."/>
        </authorList>
    </citation>
    <scope>NUCLEOTIDE SEQUENCE [LARGE SCALE GENOMIC DNA]</scope>
    <source>
        <strain evidence="2 3">CRT38</strain>
    </source>
</reference>
<comment type="caution">
    <text evidence="2">The sequence shown here is derived from an EMBL/GenBank/DDBJ whole genome shotgun (WGS) entry which is preliminary data.</text>
</comment>
<gene>
    <name evidence="2" type="ORF">CRT38_00810</name>
</gene>
<dbReference type="Proteomes" id="UP000053165">
    <property type="component" value="Unassembled WGS sequence"/>
</dbReference>
<dbReference type="AlphaFoldDB" id="S6GBP7"/>
<keyword evidence="1" id="KW-0472">Membrane</keyword>
<feature type="transmembrane region" description="Helical" evidence="1">
    <location>
        <begin position="39"/>
        <end position="55"/>
    </location>
</feature>
<proteinExistence type="predicted"/>
<feature type="transmembrane region" description="Helical" evidence="1">
    <location>
        <begin position="86"/>
        <end position="106"/>
    </location>
</feature>
<evidence type="ECO:0000256" key="1">
    <source>
        <dbReference type="SAM" id="Phobius"/>
    </source>
</evidence>
<protein>
    <submittedName>
        <fullName evidence="2">Uncharacterized protein</fullName>
    </submittedName>
</protein>
<evidence type="ECO:0000313" key="3">
    <source>
        <dbReference type="Proteomes" id="UP000053165"/>
    </source>
</evidence>
<feature type="transmembrane region" description="Helical" evidence="1">
    <location>
        <begin position="112"/>
        <end position="132"/>
    </location>
</feature>
<dbReference type="PATRIC" id="fig|1269275.4.peg.187"/>
<keyword evidence="1" id="KW-0812">Transmembrane</keyword>
<feature type="transmembrane region" description="Helical" evidence="1">
    <location>
        <begin position="12"/>
        <end position="33"/>
    </location>
</feature>
<dbReference type="EMBL" id="APHI01000001">
    <property type="protein sequence ID" value="EOA62995.1"/>
    <property type="molecule type" value="Genomic_DNA"/>
</dbReference>
<organism evidence="2 3">
    <name type="scientific">Anaplasma phagocytophilum str. CRT38</name>
    <dbReference type="NCBI Taxonomy" id="1269275"/>
    <lineage>
        <taxon>Bacteria</taxon>
        <taxon>Pseudomonadati</taxon>
        <taxon>Pseudomonadota</taxon>
        <taxon>Alphaproteobacteria</taxon>
        <taxon>Rickettsiales</taxon>
        <taxon>Anaplasmataceae</taxon>
        <taxon>Anaplasma</taxon>
        <taxon>phagocytophilum group</taxon>
    </lineage>
</organism>
<evidence type="ECO:0000313" key="2">
    <source>
        <dbReference type="EMBL" id="EOA62995.1"/>
    </source>
</evidence>
<sequence>MESLVLANPLRRLIASLIDIIIISVGTIPITFVTRGNDLASFLSLFVVACCYYVYSIPSLGQKIMNICPVLRCGRPINPLIAFDRIALQFLCPAIAMILLQIISIADPGGMVVATVLLLHSSVVLLWAYWYVSAVFSSQKQTLHDSLCGTIVIVKRT</sequence>
<accession>S6GBP7</accession>